<accession>A0AB37USV6</accession>
<organism evidence="2 3">
    <name type="scientific">Chroococcidiopsis cubana SAG 39.79</name>
    <dbReference type="NCBI Taxonomy" id="388085"/>
    <lineage>
        <taxon>Bacteria</taxon>
        <taxon>Bacillati</taxon>
        <taxon>Cyanobacteriota</taxon>
        <taxon>Cyanophyceae</taxon>
        <taxon>Chroococcidiopsidales</taxon>
        <taxon>Chroococcidiopsidaceae</taxon>
        <taxon>Chroococcidiopsis</taxon>
    </lineage>
</organism>
<dbReference type="AlphaFoldDB" id="A0AB37USV6"/>
<dbReference type="RefSeq" id="WP_015157138.1">
    <property type="nucleotide sequence ID" value="NZ_JAVKZF010000003.1"/>
</dbReference>
<dbReference type="Proteomes" id="UP000282574">
    <property type="component" value="Unassembled WGS sequence"/>
</dbReference>
<comment type="caution">
    <text evidence="2">The sequence shown here is derived from an EMBL/GenBank/DDBJ whole genome shotgun (WGS) entry which is preliminary data.</text>
</comment>
<gene>
    <name evidence="2" type="ORF">DSM107010_03730</name>
</gene>
<feature type="compositionally biased region" description="Basic residues" evidence="1">
    <location>
        <begin position="1"/>
        <end position="11"/>
    </location>
</feature>
<keyword evidence="3" id="KW-1185">Reference proteome</keyword>
<evidence type="ECO:0000313" key="2">
    <source>
        <dbReference type="EMBL" id="RUT14342.1"/>
    </source>
</evidence>
<protein>
    <submittedName>
        <fullName evidence="2">Uncharacterized protein</fullName>
    </submittedName>
</protein>
<evidence type="ECO:0000313" key="3">
    <source>
        <dbReference type="Proteomes" id="UP000282574"/>
    </source>
</evidence>
<evidence type="ECO:0000256" key="1">
    <source>
        <dbReference type="SAM" id="MobiDB-lite"/>
    </source>
</evidence>
<reference evidence="2 3" key="1">
    <citation type="journal article" date="2019" name="Genome Biol. Evol.">
        <title>Day and night: Metabolic profiles and evolutionary relationships of six axenic non-marine cyanobacteria.</title>
        <authorList>
            <person name="Will S.E."/>
            <person name="Henke P."/>
            <person name="Boedeker C."/>
            <person name="Huang S."/>
            <person name="Brinkmann H."/>
            <person name="Rohde M."/>
            <person name="Jarek M."/>
            <person name="Friedl T."/>
            <person name="Seufert S."/>
            <person name="Schumacher M."/>
            <person name="Overmann J."/>
            <person name="Neumann-Schaal M."/>
            <person name="Petersen J."/>
        </authorList>
    </citation>
    <scope>NUCLEOTIDE SEQUENCE [LARGE SCALE GENOMIC DNA]</scope>
    <source>
        <strain evidence="2 3">SAG 39.79</strain>
    </source>
</reference>
<sequence length="49" mass="5849">MKSPRLTKRNRDRQLALPKRSQSRWETLPVPWMLAQVMDEEDPQKQGNT</sequence>
<feature type="region of interest" description="Disordered" evidence="1">
    <location>
        <begin position="1"/>
        <end position="22"/>
    </location>
</feature>
<dbReference type="EMBL" id="RSCK01000002">
    <property type="protein sequence ID" value="RUT14342.1"/>
    <property type="molecule type" value="Genomic_DNA"/>
</dbReference>
<name>A0AB37USV6_9CYAN</name>
<proteinExistence type="predicted"/>